<keyword evidence="8" id="KW-1185">Reference proteome</keyword>
<dbReference type="Pfam" id="PF01593">
    <property type="entry name" value="Amino_oxidase"/>
    <property type="match status" value="1"/>
</dbReference>
<evidence type="ECO:0000259" key="6">
    <source>
        <dbReference type="Pfam" id="PF01593"/>
    </source>
</evidence>
<evidence type="ECO:0000256" key="4">
    <source>
        <dbReference type="ARBA" id="ARBA00022857"/>
    </source>
</evidence>
<dbReference type="PROSITE" id="PS51257">
    <property type="entry name" value="PROKAR_LIPOPROTEIN"/>
    <property type="match status" value="1"/>
</dbReference>
<dbReference type="Gene3D" id="3.50.50.60">
    <property type="entry name" value="FAD/NAD(P)-binding domain"/>
    <property type="match status" value="2"/>
</dbReference>
<evidence type="ECO:0000256" key="3">
    <source>
        <dbReference type="ARBA" id="ARBA00022827"/>
    </source>
</evidence>
<keyword evidence="1" id="KW-0285">Flavoprotein</keyword>
<gene>
    <name evidence="7" type="ORF">AABB81_08775</name>
</gene>
<name>A0ABU9L2W3_9FLAO</name>
<dbReference type="RefSeq" id="WP_342159994.1">
    <property type="nucleotide sequence ID" value="NZ_JBCDNA010000002.1"/>
</dbReference>
<reference evidence="7 8" key="1">
    <citation type="submission" date="2024-04" db="EMBL/GenBank/DDBJ databases">
        <title>whole genome sequencing of Lutimonas vermicola strain IMCC1616.</title>
        <authorList>
            <person name="Bae S.S."/>
        </authorList>
    </citation>
    <scope>NUCLEOTIDE SEQUENCE [LARGE SCALE GENOMIC DNA]</scope>
    <source>
        <strain evidence="7 8">IMCC1616</strain>
    </source>
</reference>
<comment type="caution">
    <text evidence="7">The sequence shown here is derived from an EMBL/GenBank/DDBJ whole genome shotgun (WGS) entry which is preliminary data.</text>
</comment>
<dbReference type="InterPro" id="IPR052206">
    <property type="entry name" value="Retinol_saturase"/>
</dbReference>
<proteinExistence type="predicted"/>
<dbReference type="EMBL" id="JBCDNA010000002">
    <property type="protein sequence ID" value="MEL4455984.1"/>
    <property type="molecule type" value="Genomic_DNA"/>
</dbReference>
<dbReference type="SUPFAM" id="SSF51905">
    <property type="entry name" value="FAD/NAD(P)-binding domain"/>
    <property type="match status" value="1"/>
</dbReference>
<keyword evidence="3" id="KW-0274">FAD</keyword>
<dbReference type="InterPro" id="IPR002937">
    <property type="entry name" value="Amino_oxidase"/>
</dbReference>
<keyword evidence="4" id="KW-0521">NADP</keyword>
<keyword evidence="5" id="KW-0520">NAD</keyword>
<accession>A0ABU9L2W3</accession>
<dbReference type="PANTHER" id="PTHR46091">
    <property type="entry name" value="BLR7054 PROTEIN"/>
    <property type="match status" value="1"/>
</dbReference>
<evidence type="ECO:0000256" key="1">
    <source>
        <dbReference type="ARBA" id="ARBA00022630"/>
    </source>
</evidence>
<sequence>MIQTYKRNPKLHKHYHTILIGSGMGCLSAAAILAKEGFRVLVLEQHYTAGGFTHVFKRKGYEWDVGIHYIGDMQRPKSAMKKLFDYVTDGNLKWADMGDVYDRIIIGDRSYDLVKGLENFKKQLIDYFPEEKEAILQYIDLVFAANKTAGKYYMNKALPPFLSKLLYGWMTKPFFKYADQTTDEVIRKLTKNEELIKVLCGQYGDYGLPPKESSFFMHSTVVKHYFGGGSFPVGGSSQIVKTIDPVIEAAGGSIMINAEVDKVLIENNKAIGVKMNDGKKIRSTYVISGAGLLTTYEKLLPSEIVQKHALRSQLKKVNPSVSHACLYIGLEGSPEDLQLPKTNFWIYPDKLNHDQCVHNYLEDIEQDFPVVYVSFPAAKDPDWSNRYPGKSTIDIITLLPYEVFSDWEDSKWMKRGEPYEQLKEKISQRLLEKLYDQLPQVKGKIKHYELSSPLTTKHFMNYSKGEIYGLDHSPKRFRQKFLVPRTPIKNFYLTGQDIVTAGVGGALFSGLLTVSAMTGKNFMKKIVGS</sequence>
<keyword evidence="2" id="KW-0732">Signal</keyword>
<protein>
    <submittedName>
        <fullName evidence="7">NAD(P)/FAD-dependent oxidoreductase</fullName>
    </submittedName>
</protein>
<evidence type="ECO:0000256" key="2">
    <source>
        <dbReference type="ARBA" id="ARBA00022729"/>
    </source>
</evidence>
<dbReference type="Proteomes" id="UP001474120">
    <property type="component" value="Unassembled WGS sequence"/>
</dbReference>
<dbReference type="PANTHER" id="PTHR46091:SF3">
    <property type="entry name" value="AMINE OXIDASE DOMAIN-CONTAINING PROTEIN"/>
    <property type="match status" value="1"/>
</dbReference>
<evidence type="ECO:0000313" key="8">
    <source>
        <dbReference type="Proteomes" id="UP001474120"/>
    </source>
</evidence>
<evidence type="ECO:0000313" key="7">
    <source>
        <dbReference type="EMBL" id="MEL4455984.1"/>
    </source>
</evidence>
<organism evidence="7 8">
    <name type="scientific">Lutimonas vermicola</name>
    <dbReference type="NCBI Taxonomy" id="414288"/>
    <lineage>
        <taxon>Bacteria</taxon>
        <taxon>Pseudomonadati</taxon>
        <taxon>Bacteroidota</taxon>
        <taxon>Flavobacteriia</taxon>
        <taxon>Flavobacteriales</taxon>
        <taxon>Flavobacteriaceae</taxon>
        <taxon>Lutimonas</taxon>
    </lineage>
</organism>
<dbReference type="InterPro" id="IPR036188">
    <property type="entry name" value="FAD/NAD-bd_sf"/>
</dbReference>
<evidence type="ECO:0000256" key="5">
    <source>
        <dbReference type="ARBA" id="ARBA00023027"/>
    </source>
</evidence>
<feature type="domain" description="Amine oxidase" evidence="6">
    <location>
        <begin position="27"/>
        <end position="516"/>
    </location>
</feature>